<evidence type="ECO:0000313" key="3">
    <source>
        <dbReference type="Proteomes" id="UP000623467"/>
    </source>
</evidence>
<keyword evidence="1" id="KW-0812">Transmembrane</keyword>
<proteinExistence type="predicted"/>
<protein>
    <submittedName>
        <fullName evidence="2">Uncharacterized protein</fullName>
    </submittedName>
</protein>
<organism evidence="2 3">
    <name type="scientific">Mycena sanguinolenta</name>
    <dbReference type="NCBI Taxonomy" id="230812"/>
    <lineage>
        <taxon>Eukaryota</taxon>
        <taxon>Fungi</taxon>
        <taxon>Dikarya</taxon>
        <taxon>Basidiomycota</taxon>
        <taxon>Agaricomycotina</taxon>
        <taxon>Agaricomycetes</taxon>
        <taxon>Agaricomycetidae</taxon>
        <taxon>Agaricales</taxon>
        <taxon>Marasmiineae</taxon>
        <taxon>Mycenaceae</taxon>
        <taxon>Mycena</taxon>
    </lineage>
</organism>
<gene>
    <name evidence="2" type="ORF">MSAN_00487800</name>
</gene>
<keyword evidence="3" id="KW-1185">Reference proteome</keyword>
<keyword evidence="1" id="KW-1133">Transmembrane helix</keyword>
<reference evidence="2" key="1">
    <citation type="submission" date="2020-05" db="EMBL/GenBank/DDBJ databases">
        <title>Mycena genomes resolve the evolution of fungal bioluminescence.</title>
        <authorList>
            <person name="Tsai I.J."/>
        </authorList>
    </citation>
    <scope>NUCLEOTIDE SEQUENCE</scope>
    <source>
        <strain evidence="2">160909Yilan</strain>
    </source>
</reference>
<sequence>MMYTLSTIHVASVWILVKTGFINNGNTPLSTSLYLLQPPLWLTVLAATVFTVNTVIADFIVIWRCWIVWNRDWKVVVLPVMCTISGAALGSRSIAEQAAYVLNPNLDRSSFVDFSTPYFALSLVTTCLSTILVIWRIISITESSTRTSKGYGRVIEVVVESAILYSVSLVVFLPFLVKGSTNDGYPQAVLGIAPTLIVARVSLGIARPDATWAAPQSSLNFGRSVSTGLELRRGSAPVYNIDAPNSAPAAKEYGQVDA</sequence>
<dbReference type="OrthoDB" id="2873242at2759"/>
<feature type="transmembrane region" description="Helical" evidence="1">
    <location>
        <begin position="75"/>
        <end position="95"/>
    </location>
</feature>
<feature type="transmembrane region" description="Helical" evidence="1">
    <location>
        <begin position="115"/>
        <end position="138"/>
    </location>
</feature>
<evidence type="ECO:0000313" key="2">
    <source>
        <dbReference type="EMBL" id="KAF7372818.1"/>
    </source>
</evidence>
<keyword evidence="1" id="KW-0472">Membrane</keyword>
<feature type="transmembrane region" description="Helical" evidence="1">
    <location>
        <begin position="40"/>
        <end position="63"/>
    </location>
</feature>
<dbReference type="AlphaFoldDB" id="A0A8H6Z5Q5"/>
<comment type="caution">
    <text evidence="2">The sequence shown here is derived from an EMBL/GenBank/DDBJ whole genome shotgun (WGS) entry which is preliminary data.</text>
</comment>
<evidence type="ECO:0000256" key="1">
    <source>
        <dbReference type="SAM" id="Phobius"/>
    </source>
</evidence>
<accession>A0A8H6Z5Q5</accession>
<feature type="transmembrane region" description="Helical" evidence="1">
    <location>
        <begin position="188"/>
        <end position="206"/>
    </location>
</feature>
<name>A0A8H6Z5Q5_9AGAR</name>
<dbReference type="Proteomes" id="UP000623467">
    <property type="component" value="Unassembled WGS sequence"/>
</dbReference>
<feature type="transmembrane region" description="Helical" evidence="1">
    <location>
        <begin position="150"/>
        <end position="176"/>
    </location>
</feature>
<dbReference type="EMBL" id="JACAZH010000003">
    <property type="protein sequence ID" value="KAF7372818.1"/>
    <property type="molecule type" value="Genomic_DNA"/>
</dbReference>